<name>A0A2U9AVC3_SCOMX</name>
<sequence length="78" mass="8655">MDTSKCFLPMGSLPEFRMTSVSSFQPTETAMHFSFPVSKSTHFGTLKAHILPSVSLHSGQLRVPETVVCLTLGRREDE</sequence>
<dbReference type="AlphaFoldDB" id="A0A2U9AVC3"/>
<proteinExistence type="predicted"/>
<dbReference type="Proteomes" id="UP000246464">
    <property type="component" value="Chromosome 1"/>
</dbReference>
<protein>
    <submittedName>
        <fullName evidence="1">Uncharacterized protein</fullName>
    </submittedName>
</protein>
<dbReference type="EMBL" id="CP026243">
    <property type="protein sequence ID" value="AWO95568.1"/>
    <property type="molecule type" value="Genomic_DNA"/>
</dbReference>
<reference evidence="1 2" key="1">
    <citation type="submission" date="2017-12" db="EMBL/GenBank/DDBJ databases">
        <title>Integrating genomic resources of turbot (Scophthalmus maximus) in depth evaluation of genetic and physical mapping variation across individuals.</title>
        <authorList>
            <person name="Martinez P."/>
        </authorList>
    </citation>
    <scope>NUCLEOTIDE SEQUENCE [LARGE SCALE GENOMIC DNA]</scope>
</reference>
<accession>A0A2U9AVC3</accession>
<organism evidence="1 2">
    <name type="scientific">Scophthalmus maximus</name>
    <name type="common">Turbot</name>
    <name type="synonym">Psetta maxima</name>
    <dbReference type="NCBI Taxonomy" id="52904"/>
    <lineage>
        <taxon>Eukaryota</taxon>
        <taxon>Metazoa</taxon>
        <taxon>Chordata</taxon>
        <taxon>Craniata</taxon>
        <taxon>Vertebrata</taxon>
        <taxon>Euteleostomi</taxon>
        <taxon>Actinopterygii</taxon>
        <taxon>Neopterygii</taxon>
        <taxon>Teleostei</taxon>
        <taxon>Neoteleostei</taxon>
        <taxon>Acanthomorphata</taxon>
        <taxon>Carangaria</taxon>
        <taxon>Pleuronectiformes</taxon>
        <taxon>Pleuronectoidei</taxon>
        <taxon>Scophthalmidae</taxon>
        <taxon>Scophthalmus</taxon>
    </lineage>
</organism>
<evidence type="ECO:0000313" key="1">
    <source>
        <dbReference type="EMBL" id="AWO95568.1"/>
    </source>
</evidence>
<evidence type="ECO:0000313" key="2">
    <source>
        <dbReference type="Proteomes" id="UP000246464"/>
    </source>
</evidence>
<keyword evidence="2" id="KW-1185">Reference proteome</keyword>
<gene>
    <name evidence="1" type="ORF">SMAX5B_003881</name>
</gene>